<dbReference type="AlphaFoldDB" id="A0A365KUD7"/>
<accession>A0A365KUD7</accession>
<feature type="transmembrane region" description="Helical" evidence="1">
    <location>
        <begin position="6"/>
        <end position="28"/>
    </location>
</feature>
<feature type="transmembrane region" description="Helical" evidence="1">
    <location>
        <begin position="49"/>
        <end position="71"/>
    </location>
</feature>
<proteinExistence type="predicted"/>
<reference evidence="2 3" key="1">
    <citation type="submission" date="2018-06" db="EMBL/GenBank/DDBJ databases">
        <title>The draft genome sequences of strains SCU63 and S1.</title>
        <authorList>
            <person name="Gan L."/>
        </authorList>
    </citation>
    <scope>NUCLEOTIDE SEQUENCE [LARGE SCALE GENOMIC DNA]</scope>
    <source>
        <strain evidence="2 3">SCU63</strain>
    </source>
</reference>
<feature type="transmembrane region" description="Helical" evidence="1">
    <location>
        <begin position="208"/>
        <end position="229"/>
    </location>
</feature>
<keyword evidence="1" id="KW-1133">Transmembrane helix</keyword>
<gene>
    <name evidence="2" type="ORF">DP120_12215</name>
</gene>
<evidence type="ECO:0000313" key="2">
    <source>
        <dbReference type="EMBL" id="RAZ76786.1"/>
    </source>
</evidence>
<feature type="transmembrane region" description="Helical" evidence="1">
    <location>
        <begin position="83"/>
        <end position="108"/>
    </location>
</feature>
<dbReference type="RefSeq" id="WP_112223952.1">
    <property type="nucleotide sequence ID" value="NZ_CP047673.1"/>
</dbReference>
<protein>
    <submittedName>
        <fullName evidence="2">Uncharacterized protein</fullName>
    </submittedName>
</protein>
<dbReference type="Proteomes" id="UP000251002">
    <property type="component" value="Unassembled WGS sequence"/>
</dbReference>
<keyword evidence="1" id="KW-0812">Transmembrane</keyword>
<feature type="transmembrane region" description="Helical" evidence="1">
    <location>
        <begin position="186"/>
        <end position="202"/>
    </location>
</feature>
<organism evidence="2 3">
    <name type="scientific">Planococcus halotolerans</name>
    <dbReference type="NCBI Taxonomy" id="2233542"/>
    <lineage>
        <taxon>Bacteria</taxon>
        <taxon>Bacillati</taxon>
        <taxon>Bacillota</taxon>
        <taxon>Bacilli</taxon>
        <taxon>Bacillales</taxon>
        <taxon>Caryophanaceae</taxon>
        <taxon>Planococcus</taxon>
    </lineage>
</organism>
<dbReference type="EMBL" id="QLZR01000004">
    <property type="protein sequence ID" value="RAZ76786.1"/>
    <property type="molecule type" value="Genomic_DNA"/>
</dbReference>
<keyword evidence="3" id="KW-1185">Reference proteome</keyword>
<name>A0A365KUD7_9BACL</name>
<evidence type="ECO:0000313" key="3">
    <source>
        <dbReference type="Proteomes" id="UP000251002"/>
    </source>
</evidence>
<comment type="caution">
    <text evidence="2">The sequence shown here is derived from an EMBL/GenBank/DDBJ whole genome shotgun (WGS) entry which is preliminary data.</text>
</comment>
<evidence type="ECO:0000256" key="1">
    <source>
        <dbReference type="SAM" id="Phobius"/>
    </source>
</evidence>
<keyword evidence="1" id="KW-0472">Membrane</keyword>
<sequence length="243" mass="28129">MEKFLNYIPVISSTAILSFLFLQFKIAVDSINMRPVERIFFTNSKKFRIYFSALLSSSLIVGPLLLIYINFIEKVPSLNENTIVYSIAFILMFFIIISIIFFILLAVVRLLSVKLDFYIYDSTKKEKWYIVKPISNSKILLWKAGDFYRFIDSEGLMNEVLVKEVNQSKPILFQNFICKNKKNVDIILYTSIAISTIMLFAVTNLDLLWRVLVFGTIVIEYLAVIYILIANNNGKMIEKTSNS</sequence>